<accession>A0A9P8ENR9</accession>
<evidence type="ECO:0000256" key="2">
    <source>
        <dbReference type="ARBA" id="ARBA00010992"/>
    </source>
</evidence>
<dbReference type="InterPro" id="IPR005829">
    <property type="entry name" value="Sugar_transporter_CS"/>
</dbReference>
<feature type="domain" description="Major facilitator superfamily (MFS) profile" evidence="9">
    <location>
        <begin position="26"/>
        <end position="406"/>
    </location>
</feature>
<dbReference type="SUPFAM" id="SSF103473">
    <property type="entry name" value="MFS general substrate transporter"/>
    <property type="match status" value="1"/>
</dbReference>
<feature type="transmembrane region" description="Helical" evidence="8">
    <location>
        <begin position="358"/>
        <end position="381"/>
    </location>
</feature>
<comment type="caution">
    <text evidence="10">The sequence shown here is derived from an EMBL/GenBank/DDBJ whole genome shotgun (WGS) entry which is preliminary data.</text>
</comment>
<feature type="transmembrane region" description="Helical" evidence="8">
    <location>
        <begin position="135"/>
        <end position="153"/>
    </location>
</feature>
<keyword evidence="3 7" id="KW-0813">Transport</keyword>
<dbReference type="PRINTS" id="PR00171">
    <property type="entry name" value="SUGRTRNSPORT"/>
</dbReference>
<dbReference type="PROSITE" id="PS00217">
    <property type="entry name" value="SUGAR_TRANSPORT_2"/>
    <property type="match status" value="1"/>
</dbReference>
<evidence type="ECO:0000313" key="10">
    <source>
        <dbReference type="EMBL" id="KAG9693601.1"/>
    </source>
</evidence>
<evidence type="ECO:0000313" key="11">
    <source>
        <dbReference type="Proteomes" id="UP000779574"/>
    </source>
</evidence>
<feature type="transmembrane region" description="Helical" evidence="8">
    <location>
        <begin position="165"/>
        <end position="185"/>
    </location>
</feature>
<dbReference type="EMBL" id="JAHFXF010000188">
    <property type="protein sequence ID" value="KAG9693601.1"/>
    <property type="molecule type" value="Genomic_DNA"/>
</dbReference>
<feature type="transmembrane region" description="Helical" evidence="8">
    <location>
        <begin position="107"/>
        <end position="129"/>
    </location>
</feature>
<dbReference type="NCBIfam" id="TIGR00879">
    <property type="entry name" value="SP"/>
    <property type="match status" value="1"/>
</dbReference>
<feature type="transmembrane region" description="Helical" evidence="8">
    <location>
        <begin position="21"/>
        <end position="39"/>
    </location>
</feature>
<protein>
    <submittedName>
        <fullName evidence="10">Sugar transporter family protein</fullName>
    </submittedName>
</protein>
<proteinExistence type="inferred from homology"/>
<reference evidence="10" key="2">
    <citation type="submission" date="2021-08" db="EMBL/GenBank/DDBJ databases">
        <authorList>
            <person name="Gostincar C."/>
            <person name="Sun X."/>
            <person name="Song Z."/>
            <person name="Gunde-Cimerman N."/>
        </authorList>
    </citation>
    <scope>NUCLEOTIDE SEQUENCE</scope>
    <source>
        <strain evidence="10">EXF-9911</strain>
    </source>
</reference>
<dbReference type="Proteomes" id="UP000779574">
    <property type="component" value="Unassembled WGS sequence"/>
</dbReference>
<dbReference type="PANTHER" id="PTHR48022">
    <property type="entry name" value="PLASTIDIC GLUCOSE TRANSPORTER 4"/>
    <property type="match status" value="1"/>
</dbReference>
<dbReference type="InterPro" id="IPR005828">
    <property type="entry name" value="MFS_sugar_transport-like"/>
</dbReference>
<dbReference type="InterPro" id="IPR050360">
    <property type="entry name" value="MFS_Sugar_Transporters"/>
</dbReference>
<gene>
    <name evidence="10" type="ORF">KCU76_g5860</name>
</gene>
<keyword evidence="10" id="KW-0762">Sugar transport</keyword>
<dbReference type="InterPro" id="IPR020846">
    <property type="entry name" value="MFS_dom"/>
</dbReference>
<dbReference type="Gene3D" id="1.20.1250.20">
    <property type="entry name" value="MFS general substrate transporter like domains"/>
    <property type="match status" value="1"/>
</dbReference>
<feature type="non-terminal residue" evidence="10">
    <location>
        <position position="1"/>
    </location>
</feature>
<feature type="transmembrane region" description="Helical" evidence="8">
    <location>
        <begin position="330"/>
        <end position="351"/>
    </location>
</feature>
<dbReference type="GO" id="GO:0016020">
    <property type="term" value="C:membrane"/>
    <property type="evidence" value="ECO:0007669"/>
    <property type="project" value="UniProtKB-SubCell"/>
</dbReference>
<feature type="transmembrane region" description="Helical" evidence="8">
    <location>
        <begin position="197"/>
        <end position="216"/>
    </location>
</feature>
<dbReference type="AlphaFoldDB" id="A0A9P8ENR9"/>
<keyword evidence="6 8" id="KW-0472">Membrane</keyword>
<dbReference type="PROSITE" id="PS00216">
    <property type="entry name" value="SUGAR_TRANSPORT_1"/>
    <property type="match status" value="2"/>
</dbReference>
<dbReference type="PROSITE" id="PS50850">
    <property type="entry name" value="MFS"/>
    <property type="match status" value="1"/>
</dbReference>
<comment type="similarity">
    <text evidence="2 7">Belongs to the major facilitator superfamily. Sugar transporter (TC 2.A.1.1) family.</text>
</comment>
<keyword evidence="5 8" id="KW-1133">Transmembrane helix</keyword>
<evidence type="ECO:0000256" key="3">
    <source>
        <dbReference type="ARBA" id="ARBA00022448"/>
    </source>
</evidence>
<dbReference type="OrthoDB" id="6612291at2759"/>
<evidence type="ECO:0000256" key="5">
    <source>
        <dbReference type="ARBA" id="ARBA00022989"/>
    </source>
</evidence>
<evidence type="ECO:0000256" key="7">
    <source>
        <dbReference type="RuleBase" id="RU003346"/>
    </source>
</evidence>
<dbReference type="Pfam" id="PF00083">
    <property type="entry name" value="Sugar_tr"/>
    <property type="match status" value="1"/>
</dbReference>
<evidence type="ECO:0000256" key="8">
    <source>
        <dbReference type="SAM" id="Phobius"/>
    </source>
</evidence>
<evidence type="ECO:0000256" key="1">
    <source>
        <dbReference type="ARBA" id="ARBA00004141"/>
    </source>
</evidence>
<sequence>MAPPTIRGTADVDRIEAPVTFKAYLMCAFASFGGIYFGYDVGWISGVMGMKYAIHTFTGLPYDTPKDDFVVGSSDKALVTSILSAGTFFGALIAGDLADFFGRRTTIMLGCVIFSIGVIMEIISTTISLMAAGRFIAGLGVGFESAVVILYMSEICPRKVRGALIACYQFCITIGILLASVVVYATQDRMDSGSYRIPVAVQLAWALILGVGIAFLPESPRYFVKKGQHEKAAAALASVRGQPVDSQFVTQELAEIIANHEYELSVIPQGSYFSSWANCFKGSLWKANSNLRRTILGTSLQMMQQWTGVNFIFFFGTTFFQQLGTISNPFLIGLITTLVNVLSTPISFWTIERFGRRPLLIWGALGMLTCQFLTAILGTAISTENQAATKAQIAFICLAISFFAST</sequence>
<evidence type="ECO:0000256" key="4">
    <source>
        <dbReference type="ARBA" id="ARBA00022692"/>
    </source>
</evidence>
<name>A0A9P8ENR9_AURME</name>
<dbReference type="InterPro" id="IPR003663">
    <property type="entry name" value="Sugar/inositol_transpt"/>
</dbReference>
<dbReference type="GO" id="GO:0005351">
    <property type="term" value="F:carbohydrate:proton symporter activity"/>
    <property type="evidence" value="ECO:0007669"/>
    <property type="project" value="TreeGrafter"/>
</dbReference>
<organism evidence="10 11">
    <name type="scientific">Aureobasidium melanogenum</name>
    <name type="common">Aureobasidium pullulans var. melanogenum</name>
    <dbReference type="NCBI Taxonomy" id="46634"/>
    <lineage>
        <taxon>Eukaryota</taxon>
        <taxon>Fungi</taxon>
        <taxon>Dikarya</taxon>
        <taxon>Ascomycota</taxon>
        <taxon>Pezizomycotina</taxon>
        <taxon>Dothideomycetes</taxon>
        <taxon>Dothideomycetidae</taxon>
        <taxon>Dothideales</taxon>
        <taxon>Saccotheciaceae</taxon>
        <taxon>Aureobasidium</taxon>
    </lineage>
</organism>
<reference evidence="10" key="1">
    <citation type="journal article" date="2021" name="J Fungi (Basel)">
        <title>Virulence traits and population genomics of the black yeast Aureobasidium melanogenum.</title>
        <authorList>
            <person name="Cernosa A."/>
            <person name="Sun X."/>
            <person name="Gostincar C."/>
            <person name="Fang C."/>
            <person name="Gunde-Cimerman N."/>
            <person name="Song Z."/>
        </authorList>
    </citation>
    <scope>NUCLEOTIDE SEQUENCE</scope>
    <source>
        <strain evidence="10">EXF-9911</strain>
    </source>
</reference>
<feature type="transmembrane region" description="Helical" evidence="8">
    <location>
        <begin position="306"/>
        <end position="324"/>
    </location>
</feature>
<feature type="transmembrane region" description="Helical" evidence="8">
    <location>
        <begin position="77"/>
        <end position="95"/>
    </location>
</feature>
<evidence type="ECO:0000256" key="6">
    <source>
        <dbReference type="ARBA" id="ARBA00023136"/>
    </source>
</evidence>
<comment type="subcellular location">
    <subcellularLocation>
        <location evidence="1">Membrane</location>
        <topology evidence="1">Multi-pass membrane protein</topology>
    </subcellularLocation>
</comment>
<dbReference type="PANTHER" id="PTHR48022:SF6">
    <property type="entry name" value="MSTA PROTEIN-RELATED"/>
    <property type="match status" value="1"/>
</dbReference>
<keyword evidence="4 8" id="KW-0812">Transmembrane</keyword>
<dbReference type="InterPro" id="IPR036259">
    <property type="entry name" value="MFS_trans_sf"/>
</dbReference>
<evidence type="ECO:0000259" key="9">
    <source>
        <dbReference type="PROSITE" id="PS50850"/>
    </source>
</evidence>